<reference evidence="2" key="1">
    <citation type="journal article" date="2020" name="Nature">
        <title>Giant virus diversity and host interactions through global metagenomics.</title>
        <authorList>
            <person name="Schulz F."/>
            <person name="Roux S."/>
            <person name="Paez-Espino D."/>
            <person name="Jungbluth S."/>
            <person name="Walsh D.A."/>
            <person name="Denef V.J."/>
            <person name="McMahon K.D."/>
            <person name="Konstantinidis K.T."/>
            <person name="Eloe-Fadrosh E.A."/>
            <person name="Kyrpides N.C."/>
            <person name="Woyke T."/>
        </authorList>
    </citation>
    <scope>NUCLEOTIDE SEQUENCE</scope>
    <source>
        <strain evidence="2">GVMAG-S-ERX556126-94</strain>
    </source>
</reference>
<accession>A0A6C0FEY0</accession>
<keyword evidence="1" id="KW-1133">Transmembrane helix</keyword>
<keyword evidence="1" id="KW-0812">Transmembrane</keyword>
<evidence type="ECO:0000313" key="2">
    <source>
        <dbReference type="EMBL" id="QHT39123.1"/>
    </source>
</evidence>
<organism evidence="2">
    <name type="scientific">viral metagenome</name>
    <dbReference type="NCBI Taxonomy" id="1070528"/>
    <lineage>
        <taxon>unclassified sequences</taxon>
        <taxon>metagenomes</taxon>
        <taxon>organismal metagenomes</taxon>
    </lineage>
</organism>
<feature type="transmembrane region" description="Helical" evidence="1">
    <location>
        <begin position="454"/>
        <end position="482"/>
    </location>
</feature>
<keyword evidence="1" id="KW-0472">Membrane</keyword>
<sequence>MVFDGSKETCPNYTSGELNADYLKWVNNKSNIRDPSFSSSNFQKTCFQICGEGSYVENSECKPCPPDFYSPNDSNTVNPDHRSASFAEMCDYKNDTLENNVPVWFQRQKDGNLKHERVDRINWTTTNPDEKRLIQNFWSPTNERVTNDYLKQLLGERIQGSLEYKLPDEFLTNGENDFNKLRRKINEGRGNVVECDPTMFGGVGYDSKCYDKSTDTYPENTRGTYGPEQLVFEEVHDYWIHEYGGLERKQDDGGVSAAQSFSSLLSDLQYDSGFEKCVNDVLNTGDLNDYEIQERISTYTSIKEFQGEDIHYLKRKLRKIVNLKGSEVTECLNLLNLGKSVCSTGIADKTLMIGSLIFQVIGNDKIDVMQADNDERYKLNKLIDELGPLIPRAVKNIIEISKEYEARVCNVPTNTTLLLERLYMDLYDKETNVTIDLTPNFDLNFNELASTTNFWFFIQKITVLIVMSVLLFMGANFLMVFLSRTQVVTQINDG</sequence>
<dbReference type="EMBL" id="MN738838">
    <property type="protein sequence ID" value="QHT39123.1"/>
    <property type="molecule type" value="Genomic_DNA"/>
</dbReference>
<protein>
    <submittedName>
        <fullName evidence="2">Uncharacterized protein</fullName>
    </submittedName>
</protein>
<evidence type="ECO:0000256" key="1">
    <source>
        <dbReference type="SAM" id="Phobius"/>
    </source>
</evidence>
<dbReference type="AlphaFoldDB" id="A0A6C0FEY0"/>
<proteinExistence type="predicted"/>
<name>A0A6C0FEY0_9ZZZZ</name>